<dbReference type="InterPro" id="IPR029479">
    <property type="entry name" value="Nitroreductase"/>
</dbReference>
<feature type="domain" description="Nitroreductase" evidence="9">
    <location>
        <begin position="25"/>
        <end position="169"/>
    </location>
</feature>
<evidence type="ECO:0000256" key="1">
    <source>
        <dbReference type="ARBA" id="ARBA00007118"/>
    </source>
</evidence>
<dbReference type="STRING" id="631454.N177_3639"/>
<dbReference type="EC" id="1.-.-.-" evidence="7"/>
<dbReference type="EMBL" id="AWXZ01000039">
    <property type="protein sequence ID" value="ESR23571.1"/>
    <property type="molecule type" value="Genomic_DNA"/>
</dbReference>
<comment type="caution">
    <text evidence="10">The sequence shown here is derived from an EMBL/GenBank/DDBJ whole genome shotgun (WGS) entry which is preliminary data.</text>
</comment>
<evidence type="ECO:0000256" key="6">
    <source>
        <dbReference type="ARBA" id="ARBA00023027"/>
    </source>
</evidence>
<dbReference type="eggNOG" id="COG0778">
    <property type="taxonomic scope" value="Bacteria"/>
</dbReference>
<dbReference type="InterPro" id="IPR000415">
    <property type="entry name" value="Nitroreductase-like"/>
</dbReference>
<comment type="cofactor">
    <cofactor evidence="8">
        <name>FMN</name>
        <dbReference type="ChEBI" id="CHEBI:58210"/>
    </cofactor>
    <text evidence="8">Binds 1 FMN per subunit.</text>
</comment>
<gene>
    <name evidence="10" type="ORF">N177_3639</name>
</gene>
<keyword evidence="3 7" id="KW-0288">FMN</keyword>
<dbReference type="InterPro" id="IPR026021">
    <property type="entry name" value="YdjA-like"/>
</dbReference>
<evidence type="ECO:0000256" key="4">
    <source>
        <dbReference type="ARBA" id="ARBA00022857"/>
    </source>
</evidence>
<dbReference type="Gene3D" id="3.40.109.10">
    <property type="entry name" value="NADH Oxidase"/>
    <property type="match status" value="1"/>
</dbReference>
<feature type="binding site" description="in other chain" evidence="8">
    <location>
        <begin position="14"/>
        <end position="16"/>
    </location>
    <ligand>
        <name>FMN</name>
        <dbReference type="ChEBI" id="CHEBI:58210"/>
        <note>ligand shared between dimeric partners</note>
    </ligand>
</feature>
<dbReference type="AlphaFoldDB" id="V4RBP1"/>
<evidence type="ECO:0000256" key="3">
    <source>
        <dbReference type="ARBA" id="ARBA00022643"/>
    </source>
</evidence>
<keyword evidence="2 7" id="KW-0285">Flavoprotein</keyword>
<dbReference type="SUPFAM" id="SSF55469">
    <property type="entry name" value="FMN-dependent nitroreductase-like"/>
    <property type="match status" value="1"/>
</dbReference>
<evidence type="ECO:0000256" key="8">
    <source>
        <dbReference type="PIRSR" id="PIRSR000232-1"/>
    </source>
</evidence>
<proteinExistence type="inferred from homology"/>
<dbReference type="PANTHER" id="PTHR43821">
    <property type="entry name" value="NAD(P)H NITROREDUCTASE YDJA-RELATED"/>
    <property type="match status" value="1"/>
</dbReference>
<reference evidence="10 11" key="1">
    <citation type="journal article" date="2014" name="Genome Announc.">
        <title>Draft Genome Sequence of Lutibaculum baratangense Strain AMV1T, Isolated from a Mud Volcano in Andamans, India.</title>
        <authorList>
            <person name="Singh A."/>
            <person name="Sreenivas A."/>
            <person name="Sathyanarayana Reddy G."/>
            <person name="Pinnaka A.K."/>
            <person name="Shivaji S."/>
        </authorList>
    </citation>
    <scope>NUCLEOTIDE SEQUENCE [LARGE SCALE GENOMIC DNA]</scope>
    <source>
        <strain evidence="10 11">AMV1</strain>
    </source>
</reference>
<evidence type="ECO:0000256" key="2">
    <source>
        <dbReference type="ARBA" id="ARBA00022630"/>
    </source>
</evidence>
<dbReference type="RefSeq" id="WP_023433757.1">
    <property type="nucleotide sequence ID" value="NZ_AWXZ01000039.1"/>
</dbReference>
<dbReference type="GO" id="GO:0016491">
    <property type="term" value="F:oxidoreductase activity"/>
    <property type="evidence" value="ECO:0007669"/>
    <property type="project" value="UniProtKB-UniRule"/>
</dbReference>
<evidence type="ECO:0000313" key="10">
    <source>
        <dbReference type="EMBL" id="ESR23571.1"/>
    </source>
</evidence>
<dbReference type="InterPro" id="IPR052530">
    <property type="entry name" value="NAD(P)H_nitroreductase"/>
</dbReference>
<evidence type="ECO:0000256" key="5">
    <source>
        <dbReference type="ARBA" id="ARBA00023002"/>
    </source>
</evidence>
<organism evidence="10 11">
    <name type="scientific">Lutibaculum baratangense AMV1</name>
    <dbReference type="NCBI Taxonomy" id="631454"/>
    <lineage>
        <taxon>Bacteria</taxon>
        <taxon>Pseudomonadati</taxon>
        <taxon>Pseudomonadota</taxon>
        <taxon>Alphaproteobacteria</taxon>
        <taxon>Hyphomicrobiales</taxon>
        <taxon>Tepidamorphaceae</taxon>
        <taxon>Lutibaculum</taxon>
    </lineage>
</organism>
<accession>V4RBP1</accession>
<comment type="similarity">
    <text evidence="1 7">Belongs to the nitroreductase family.</text>
</comment>
<feature type="binding site" description="in other chain" evidence="8">
    <location>
        <begin position="139"/>
        <end position="141"/>
    </location>
    <ligand>
        <name>FMN</name>
        <dbReference type="ChEBI" id="CHEBI:58210"/>
        <note>ligand shared between dimeric partners</note>
    </ligand>
</feature>
<keyword evidence="11" id="KW-1185">Reference proteome</keyword>
<evidence type="ECO:0000313" key="11">
    <source>
        <dbReference type="Proteomes" id="UP000017819"/>
    </source>
</evidence>
<dbReference type="PIRSF" id="PIRSF000232">
    <property type="entry name" value="YdjA"/>
    <property type="match status" value="1"/>
</dbReference>
<name>V4RBP1_9HYPH</name>
<keyword evidence="6 7" id="KW-0520">NAD</keyword>
<feature type="binding site" evidence="8">
    <location>
        <position position="45"/>
    </location>
    <ligand>
        <name>FMN</name>
        <dbReference type="ChEBI" id="CHEBI:58210"/>
        <note>ligand shared between dimeric partners</note>
    </ligand>
</feature>
<protein>
    <recommendedName>
        <fullName evidence="7">Putative NAD(P)H nitroreductase</fullName>
        <ecNumber evidence="7">1.-.-.-</ecNumber>
    </recommendedName>
</protein>
<dbReference type="Proteomes" id="UP000017819">
    <property type="component" value="Unassembled WGS sequence"/>
</dbReference>
<sequence length="193" mass="21089">MPRSEPVLDHLRARRSVAAVTLVGPGPSAEELRDILTIAARVPDHGKLAPWRFIRIEGEALAAFRQRLMELWRSDHPEASEEAAEVEAGKRPQAPLLLVLVSRAGEHAKIPVWEQELSVGAAGMNLLHALHAHGYAGQWLSGWPAYDGRVGRLLGLQEGERVAGFVYAGTPATPPSDRDRPDVATLLTDWRPA</sequence>
<dbReference type="OrthoDB" id="9804207at2"/>
<evidence type="ECO:0000256" key="7">
    <source>
        <dbReference type="PIRNR" id="PIRNR000232"/>
    </source>
</evidence>
<keyword evidence="5 7" id="KW-0560">Oxidoreductase</keyword>
<dbReference type="PANTHER" id="PTHR43821:SF1">
    <property type="entry name" value="NAD(P)H NITROREDUCTASE YDJA-RELATED"/>
    <property type="match status" value="1"/>
</dbReference>
<dbReference type="Pfam" id="PF00881">
    <property type="entry name" value="Nitroreductase"/>
    <property type="match status" value="1"/>
</dbReference>
<feature type="binding site" evidence="8">
    <location>
        <position position="41"/>
    </location>
    <ligand>
        <name>FMN</name>
        <dbReference type="ChEBI" id="CHEBI:58210"/>
        <note>ligand shared between dimeric partners</note>
    </ligand>
</feature>
<keyword evidence="4 7" id="KW-0521">NADP</keyword>
<dbReference type="CDD" id="cd02135">
    <property type="entry name" value="YdjA-like"/>
    <property type="match status" value="1"/>
</dbReference>
<evidence type="ECO:0000259" key="9">
    <source>
        <dbReference type="Pfam" id="PF00881"/>
    </source>
</evidence>